<feature type="transmembrane region" description="Helical" evidence="7">
    <location>
        <begin position="12"/>
        <end position="30"/>
    </location>
</feature>
<evidence type="ECO:0000256" key="3">
    <source>
        <dbReference type="ARBA" id="ARBA00022475"/>
    </source>
</evidence>
<feature type="domain" description="Acyltransferase 3" evidence="8">
    <location>
        <begin position="7"/>
        <end position="324"/>
    </location>
</feature>
<organism evidence="9 10">
    <name type="scientific">Jutongia huaianensis</name>
    <dbReference type="NCBI Taxonomy" id="2763668"/>
    <lineage>
        <taxon>Bacteria</taxon>
        <taxon>Bacillati</taxon>
        <taxon>Bacillota</taxon>
        <taxon>Clostridia</taxon>
        <taxon>Lachnospirales</taxon>
        <taxon>Lachnospiraceae</taxon>
        <taxon>Jutongia</taxon>
    </lineage>
</organism>
<feature type="transmembrane region" description="Helical" evidence="7">
    <location>
        <begin position="245"/>
        <end position="263"/>
    </location>
</feature>
<comment type="caution">
    <text evidence="9">The sequence shown here is derived from an EMBL/GenBank/DDBJ whole genome shotgun (WGS) entry which is preliminary data.</text>
</comment>
<feature type="transmembrane region" description="Helical" evidence="7">
    <location>
        <begin position="148"/>
        <end position="169"/>
    </location>
</feature>
<evidence type="ECO:0000313" key="9">
    <source>
        <dbReference type="EMBL" id="MBC8562452.1"/>
    </source>
</evidence>
<comment type="similarity">
    <text evidence="2">Belongs to the acyltransferase 3 family.</text>
</comment>
<comment type="subcellular location">
    <subcellularLocation>
        <location evidence="1">Cell membrane</location>
        <topology evidence="1">Multi-pass membrane protein</topology>
    </subcellularLocation>
</comment>
<feature type="transmembrane region" description="Helical" evidence="7">
    <location>
        <begin position="122"/>
        <end position="141"/>
    </location>
</feature>
<keyword evidence="9" id="KW-0012">Acyltransferase</keyword>
<protein>
    <submittedName>
        <fullName evidence="9">Acyltransferase family protein</fullName>
    </submittedName>
</protein>
<feature type="transmembrane region" description="Helical" evidence="7">
    <location>
        <begin position="80"/>
        <end position="102"/>
    </location>
</feature>
<feature type="transmembrane region" description="Helical" evidence="7">
    <location>
        <begin position="42"/>
        <end position="68"/>
    </location>
</feature>
<dbReference type="InterPro" id="IPR002656">
    <property type="entry name" value="Acyl_transf_3_dom"/>
</dbReference>
<evidence type="ECO:0000259" key="8">
    <source>
        <dbReference type="Pfam" id="PF01757"/>
    </source>
</evidence>
<evidence type="ECO:0000256" key="1">
    <source>
        <dbReference type="ARBA" id="ARBA00004651"/>
    </source>
</evidence>
<feature type="transmembrane region" description="Helical" evidence="7">
    <location>
        <begin position="175"/>
        <end position="195"/>
    </location>
</feature>
<dbReference type="PANTHER" id="PTHR40074">
    <property type="entry name" value="O-ACETYLTRANSFERASE WECH"/>
    <property type="match status" value="1"/>
</dbReference>
<evidence type="ECO:0000256" key="5">
    <source>
        <dbReference type="ARBA" id="ARBA00022989"/>
    </source>
</evidence>
<reference evidence="9 10" key="1">
    <citation type="submission" date="2020-08" db="EMBL/GenBank/DDBJ databases">
        <title>Genome public.</title>
        <authorList>
            <person name="Liu C."/>
            <person name="Sun Q."/>
        </authorList>
    </citation>
    <scope>NUCLEOTIDE SEQUENCE [LARGE SCALE GENOMIC DNA]</scope>
    <source>
        <strain evidence="9 10">NSJ-37</strain>
    </source>
</reference>
<name>A0ABR7N1E2_9FIRM</name>
<evidence type="ECO:0000313" key="10">
    <source>
        <dbReference type="Proteomes" id="UP000606193"/>
    </source>
</evidence>
<accession>A0ABR7N1E2</accession>
<evidence type="ECO:0000256" key="6">
    <source>
        <dbReference type="ARBA" id="ARBA00023136"/>
    </source>
</evidence>
<evidence type="ECO:0000256" key="7">
    <source>
        <dbReference type="SAM" id="Phobius"/>
    </source>
</evidence>
<dbReference type="Proteomes" id="UP000606193">
    <property type="component" value="Unassembled WGS sequence"/>
</dbReference>
<gene>
    <name evidence="9" type="ORF">H8704_07395</name>
</gene>
<keyword evidence="4 7" id="KW-0812">Transmembrane</keyword>
<sequence>MVSRERNYNIELLRVISCILVVCIHVSNVYSRAYGEVSYGTYLFSLFTNCFSRVAVPVFFMISGYLLLEENVSIRKSIHRVIHTLVVLVFWSVLYYIWNIIFWDDRYDFATLFEEPVKKHLWFLYAILGMYIALPFFQLLFKKMNRRLTEYFVMLWIFFLTLYYVLALADMEFTYTVPMVGNSSYLGYFVMGYIIRYFSKDYRLGSKICFGIAFAAGMINIGLTWWGTWVSGSHEEIFFQYRNPLIAICSLGIFGGIIEQGVIRFTEAQKALMQMISRHSFTIYLSHIIFLDIVKEEMEPLDVPGWIGIPFYTLGIFLVTFAFAVAADNAWKHLRQYLPKAIV</sequence>
<dbReference type="EMBL" id="JACRSX010000007">
    <property type="protein sequence ID" value="MBC8562452.1"/>
    <property type="molecule type" value="Genomic_DNA"/>
</dbReference>
<keyword evidence="5 7" id="KW-1133">Transmembrane helix</keyword>
<keyword evidence="9" id="KW-0808">Transferase</keyword>
<evidence type="ECO:0000256" key="4">
    <source>
        <dbReference type="ARBA" id="ARBA00022692"/>
    </source>
</evidence>
<keyword evidence="10" id="KW-1185">Reference proteome</keyword>
<feature type="transmembrane region" description="Helical" evidence="7">
    <location>
        <begin position="207"/>
        <end position="225"/>
    </location>
</feature>
<keyword evidence="3" id="KW-1003">Cell membrane</keyword>
<dbReference type="GO" id="GO:0016746">
    <property type="term" value="F:acyltransferase activity"/>
    <property type="evidence" value="ECO:0007669"/>
    <property type="project" value="UniProtKB-KW"/>
</dbReference>
<keyword evidence="6 7" id="KW-0472">Membrane</keyword>
<dbReference type="PANTHER" id="PTHR40074:SF2">
    <property type="entry name" value="O-ACETYLTRANSFERASE WECH"/>
    <property type="match status" value="1"/>
</dbReference>
<dbReference type="Pfam" id="PF01757">
    <property type="entry name" value="Acyl_transf_3"/>
    <property type="match status" value="1"/>
</dbReference>
<feature type="transmembrane region" description="Helical" evidence="7">
    <location>
        <begin position="275"/>
        <end position="294"/>
    </location>
</feature>
<proteinExistence type="inferred from homology"/>
<feature type="transmembrane region" description="Helical" evidence="7">
    <location>
        <begin position="306"/>
        <end position="327"/>
    </location>
</feature>
<dbReference type="RefSeq" id="WP_182439747.1">
    <property type="nucleotide sequence ID" value="NZ_JACRSX010000007.1"/>
</dbReference>
<evidence type="ECO:0000256" key="2">
    <source>
        <dbReference type="ARBA" id="ARBA00007400"/>
    </source>
</evidence>